<name>X1JSN8_9ZZZZ</name>
<evidence type="ECO:0008006" key="2">
    <source>
        <dbReference type="Google" id="ProtNLM"/>
    </source>
</evidence>
<sequence length="136" mass="15624">MNIKWTIIVILITILLFIIAEWEEVKKYVPFVPQPFINITYFVQKKSALNPKNTVITIAFENVGNAPAPYLTALIQSGDPGEWFKFKHKKAEFDISISGISGSETTITCKNILPQQTGQHILFFLWFSFSFYEVFL</sequence>
<proteinExistence type="predicted"/>
<protein>
    <recommendedName>
        <fullName evidence="2">CARDB domain-containing protein</fullName>
    </recommendedName>
</protein>
<accession>X1JSN8</accession>
<evidence type="ECO:0000313" key="1">
    <source>
        <dbReference type="EMBL" id="GAH97756.1"/>
    </source>
</evidence>
<dbReference type="AlphaFoldDB" id="X1JSN8"/>
<reference evidence="1" key="1">
    <citation type="journal article" date="2014" name="Front. Microbiol.">
        <title>High frequency of phylogenetically diverse reductive dehalogenase-homologous genes in deep subseafloor sedimentary metagenomes.</title>
        <authorList>
            <person name="Kawai M."/>
            <person name="Futagami T."/>
            <person name="Toyoda A."/>
            <person name="Takaki Y."/>
            <person name="Nishi S."/>
            <person name="Hori S."/>
            <person name="Arai W."/>
            <person name="Tsubouchi T."/>
            <person name="Morono Y."/>
            <person name="Uchiyama I."/>
            <person name="Ito T."/>
            <person name="Fujiyama A."/>
            <person name="Inagaki F."/>
            <person name="Takami H."/>
        </authorList>
    </citation>
    <scope>NUCLEOTIDE SEQUENCE</scope>
    <source>
        <strain evidence="1">Expedition CK06-06</strain>
    </source>
</reference>
<organism evidence="1">
    <name type="scientific">marine sediment metagenome</name>
    <dbReference type="NCBI Taxonomy" id="412755"/>
    <lineage>
        <taxon>unclassified sequences</taxon>
        <taxon>metagenomes</taxon>
        <taxon>ecological metagenomes</taxon>
    </lineage>
</organism>
<comment type="caution">
    <text evidence="1">The sequence shown here is derived from an EMBL/GenBank/DDBJ whole genome shotgun (WGS) entry which is preliminary data.</text>
</comment>
<dbReference type="EMBL" id="BARV01002934">
    <property type="protein sequence ID" value="GAH97756.1"/>
    <property type="molecule type" value="Genomic_DNA"/>
</dbReference>
<gene>
    <name evidence="1" type="ORF">S06H3_07285</name>
</gene>